<evidence type="ECO:0000256" key="9">
    <source>
        <dbReference type="ARBA" id="ARBA00022840"/>
    </source>
</evidence>
<evidence type="ECO:0000256" key="10">
    <source>
        <dbReference type="ARBA" id="ARBA00022989"/>
    </source>
</evidence>
<evidence type="ECO:0000256" key="6">
    <source>
        <dbReference type="ARBA" id="ARBA00022692"/>
    </source>
</evidence>
<evidence type="ECO:0000256" key="18">
    <source>
        <dbReference type="PIRSR" id="PIRSR600829-4"/>
    </source>
</evidence>
<evidence type="ECO:0000256" key="5">
    <source>
        <dbReference type="ARBA" id="ARBA00022679"/>
    </source>
</evidence>
<keyword evidence="4" id="KW-0444">Lipid biosynthesis</keyword>
<comment type="caution">
    <text evidence="21">The sequence shown here is derived from an EMBL/GenBank/DDBJ whole genome shotgun (WGS) entry which is preliminary data.</text>
</comment>
<dbReference type="GO" id="GO:0004143">
    <property type="term" value="F:ATP-dependent diacylglycerol kinase activity"/>
    <property type="evidence" value="ECO:0007669"/>
    <property type="project" value="UniProtKB-EC"/>
</dbReference>
<keyword evidence="10 20" id="KW-1133">Transmembrane helix</keyword>
<keyword evidence="7 17" id="KW-0547">Nucleotide-binding</keyword>
<organism evidence="21 22">
    <name type="scientific">Phormidesmis priestleyi Ana</name>
    <dbReference type="NCBI Taxonomy" id="1666911"/>
    <lineage>
        <taxon>Bacteria</taxon>
        <taxon>Bacillati</taxon>
        <taxon>Cyanobacteriota</taxon>
        <taxon>Cyanophyceae</taxon>
        <taxon>Leptolyngbyales</taxon>
        <taxon>Leptolyngbyaceae</taxon>
        <taxon>Phormidesmis</taxon>
    </lineage>
</organism>
<feature type="binding site" evidence="17">
    <location>
        <position position="149"/>
    </location>
    <ligand>
        <name>ATP</name>
        <dbReference type="ChEBI" id="CHEBI:30616"/>
    </ligand>
</feature>
<evidence type="ECO:0000256" key="16">
    <source>
        <dbReference type="PIRSR" id="PIRSR600829-2"/>
    </source>
</evidence>
<dbReference type="Proteomes" id="UP000050465">
    <property type="component" value="Unassembled WGS sequence"/>
</dbReference>
<evidence type="ECO:0000256" key="12">
    <source>
        <dbReference type="ARBA" id="ARBA00023136"/>
    </source>
</evidence>
<gene>
    <name evidence="21" type="primary">dgkA</name>
    <name evidence="21" type="ORF">HLUCCA11_09310</name>
</gene>
<keyword evidence="14" id="KW-1208">Phospholipid metabolism</keyword>
<protein>
    <submittedName>
        <fullName evidence="21">Diacylglycerol kinase (ATP dependent)</fullName>
        <ecNumber evidence="21">2.7.1.107</ecNumber>
    </submittedName>
</protein>
<dbReference type="PATRIC" id="fig|1666911.3.peg.657"/>
<feature type="binding site" evidence="18">
    <location>
        <position position="149"/>
    </location>
    <ligand>
        <name>a divalent metal cation</name>
        <dbReference type="ChEBI" id="CHEBI:60240"/>
    </ligand>
</feature>
<dbReference type="InterPro" id="IPR000829">
    <property type="entry name" value="DAGK"/>
</dbReference>
<evidence type="ECO:0000256" key="14">
    <source>
        <dbReference type="ARBA" id="ARBA00023264"/>
    </source>
</evidence>
<comment type="subcellular location">
    <subcellularLocation>
        <location evidence="1">Cell membrane</location>
        <topology evidence="1">Multi-pass membrane protein</topology>
    </subcellularLocation>
</comment>
<keyword evidence="12 20" id="KW-0472">Membrane</keyword>
<evidence type="ECO:0000256" key="7">
    <source>
        <dbReference type="ARBA" id="ARBA00022741"/>
    </source>
</evidence>
<dbReference type="GO" id="GO:0046872">
    <property type="term" value="F:metal ion binding"/>
    <property type="evidence" value="ECO:0007669"/>
    <property type="project" value="UniProtKB-KW"/>
</dbReference>
<dbReference type="PANTHER" id="PTHR34299">
    <property type="entry name" value="DIACYLGLYCEROL KINASE"/>
    <property type="match status" value="1"/>
</dbReference>
<dbReference type="GO" id="GO:0008654">
    <property type="term" value="P:phospholipid biosynthetic process"/>
    <property type="evidence" value="ECO:0007669"/>
    <property type="project" value="UniProtKB-KW"/>
</dbReference>
<keyword evidence="13" id="KW-0594">Phospholipid biosynthesis</keyword>
<sequence>MFSRDSQFSRHNKAVRNAESDRDNSSSRHNGQLSPTKATHHSSPKVAPLLPSSPPASERLPIGTEAIEPAAERSLSWQVAPNLFISFKYAWAGISYAFTTQRNFRIHTGIGITAILLCWALKVSTVEVAVICLTIGAVLVMEILNTALESLVDLTVGQTYHDLAKIAKDCAAGAVLMAAIVAMLIAALIFVPPLWALLLR</sequence>
<accession>A0A0P7YZA0</accession>
<keyword evidence="6 20" id="KW-0812">Transmembrane</keyword>
<evidence type="ECO:0000256" key="11">
    <source>
        <dbReference type="ARBA" id="ARBA00023098"/>
    </source>
</evidence>
<reference evidence="21 22" key="1">
    <citation type="submission" date="2015-09" db="EMBL/GenBank/DDBJ databases">
        <title>Identification and resolution of microdiversity through metagenomic sequencing of parallel consortia.</title>
        <authorList>
            <person name="Nelson W.C."/>
            <person name="Romine M.F."/>
            <person name="Lindemann S.R."/>
        </authorList>
    </citation>
    <scope>NUCLEOTIDE SEQUENCE [LARGE SCALE GENOMIC DNA]</scope>
    <source>
        <strain evidence="21">Ana</strain>
    </source>
</reference>
<feature type="region of interest" description="Disordered" evidence="19">
    <location>
        <begin position="1"/>
        <end position="57"/>
    </location>
</feature>
<feature type="binding site" evidence="17">
    <location>
        <position position="89"/>
    </location>
    <ligand>
        <name>ATP</name>
        <dbReference type="ChEBI" id="CHEBI:30616"/>
    </ligand>
</feature>
<keyword evidence="3" id="KW-1003">Cell membrane</keyword>
<feature type="binding site" evidence="16">
    <location>
        <position position="142"/>
    </location>
    <ligand>
        <name>substrate</name>
    </ligand>
</feature>
<evidence type="ECO:0000256" key="3">
    <source>
        <dbReference type="ARBA" id="ARBA00022475"/>
    </source>
</evidence>
<evidence type="ECO:0000256" key="17">
    <source>
        <dbReference type="PIRSR" id="PIRSR600829-3"/>
    </source>
</evidence>
<name>A0A0P7YZA0_9CYAN</name>
<feature type="compositionally biased region" description="Basic and acidic residues" evidence="19">
    <location>
        <begin position="16"/>
        <end position="26"/>
    </location>
</feature>
<keyword evidence="18" id="KW-0460">Magnesium</keyword>
<keyword evidence="9 17" id="KW-0067">ATP-binding</keyword>
<keyword evidence="18" id="KW-0479">Metal-binding</keyword>
<dbReference type="EMBL" id="LJZR01000010">
    <property type="protein sequence ID" value="KPQ35755.1"/>
    <property type="molecule type" value="Genomic_DNA"/>
</dbReference>
<keyword evidence="5 21" id="KW-0808">Transferase</keyword>
<evidence type="ECO:0000256" key="4">
    <source>
        <dbReference type="ARBA" id="ARBA00022516"/>
    </source>
</evidence>
<evidence type="ECO:0000313" key="22">
    <source>
        <dbReference type="Proteomes" id="UP000050465"/>
    </source>
</evidence>
<dbReference type="PROSITE" id="PS01069">
    <property type="entry name" value="DAGK_PROKAR"/>
    <property type="match status" value="1"/>
</dbReference>
<keyword evidence="8 21" id="KW-0418">Kinase</keyword>
<evidence type="ECO:0000256" key="1">
    <source>
        <dbReference type="ARBA" id="ARBA00004651"/>
    </source>
</evidence>
<evidence type="ECO:0000256" key="8">
    <source>
        <dbReference type="ARBA" id="ARBA00022777"/>
    </source>
</evidence>
<evidence type="ECO:0000256" key="20">
    <source>
        <dbReference type="SAM" id="Phobius"/>
    </source>
</evidence>
<feature type="active site" description="Proton acceptor" evidence="15">
    <location>
        <position position="142"/>
    </location>
</feature>
<comment type="cofactor">
    <cofactor evidence="18">
        <name>Mg(2+)</name>
        <dbReference type="ChEBI" id="CHEBI:18420"/>
    </cofactor>
    <text evidence="18">Mn(2+), Zn(2+), Cd(2+) and Co(2+) support activity to lesser extents.</text>
</comment>
<evidence type="ECO:0000256" key="19">
    <source>
        <dbReference type="SAM" id="MobiDB-lite"/>
    </source>
</evidence>
<comment type="similarity">
    <text evidence="2">Belongs to the bacterial diacylglycerol kinase family.</text>
</comment>
<dbReference type="GO" id="GO:0005524">
    <property type="term" value="F:ATP binding"/>
    <property type="evidence" value="ECO:0007669"/>
    <property type="project" value="UniProtKB-KW"/>
</dbReference>
<dbReference type="STRING" id="1666911.HLUCCA11_09310"/>
<keyword evidence="11" id="KW-0443">Lipid metabolism</keyword>
<evidence type="ECO:0000313" key="21">
    <source>
        <dbReference type="EMBL" id="KPQ35755.1"/>
    </source>
</evidence>
<dbReference type="InterPro" id="IPR036945">
    <property type="entry name" value="DAGK_sf"/>
</dbReference>
<dbReference type="Pfam" id="PF01219">
    <property type="entry name" value="DAGK_prokar"/>
    <property type="match status" value="1"/>
</dbReference>
<evidence type="ECO:0000256" key="2">
    <source>
        <dbReference type="ARBA" id="ARBA00005967"/>
    </source>
</evidence>
<dbReference type="GO" id="GO:0005886">
    <property type="term" value="C:plasma membrane"/>
    <property type="evidence" value="ECO:0007669"/>
    <property type="project" value="UniProtKB-SubCell"/>
</dbReference>
<dbReference type="AlphaFoldDB" id="A0A0P7YZA0"/>
<feature type="compositionally biased region" description="Polar residues" evidence="19">
    <location>
        <begin position="27"/>
        <end position="37"/>
    </location>
</feature>
<dbReference type="InterPro" id="IPR033717">
    <property type="entry name" value="UDPK"/>
</dbReference>
<feature type="transmembrane region" description="Helical" evidence="20">
    <location>
        <begin position="104"/>
        <end position="121"/>
    </location>
</feature>
<proteinExistence type="inferred from homology"/>
<dbReference type="EC" id="2.7.1.107" evidence="21"/>
<dbReference type="CDD" id="cd14265">
    <property type="entry name" value="UDPK_IM_like"/>
    <property type="match status" value="1"/>
</dbReference>
<feature type="transmembrane region" description="Helical" evidence="20">
    <location>
        <begin position="172"/>
        <end position="198"/>
    </location>
</feature>
<dbReference type="Gene3D" id="1.10.287.3610">
    <property type="match status" value="1"/>
</dbReference>
<dbReference type="PANTHER" id="PTHR34299:SF1">
    <property type="entry name" value="DIACYLGLYCEROL KINASE"/>
    <property type="match status" value="1"/>
</dbReference>
<feature type="binding site" evidence="17">
    <location>
        <begin position="168"/>
        <end position="169"/>
    </location>
    <ligand>
        <name>ATP</name>
        <dbReference type="ChEBI" id="CHEBI:30616"/>
    </ligand>
</feature>
<evidence type="ECO:0000256" key="13">
    <source>
        <dbReference type="ARBA" id="ARBA00023209"/>
    </source>
</evidence>
<evidence type="ECO:0000256" key="15">
    <source>
        <dbReference type="PIRSR" id="PIRSR600829-1"/>
    </source>
</evidence>